<dbReference type="Proteomes" id="UP000095287">
    <property type="component" value="Unplaced"/>
</dbReference>
<keyword evidence="2" id="KW-1185">Reference proteome</keyword>
<accession>A0A1I8AKA6</accession>
<evidence type="ECO:0000313" key="3">
    <source>
        <dbReference type="WBParaSite" id="L893_g6481.t1"/>
    </source>
</evidence>
<keyword evidence="1" id="KW-1133">Transmembrane helix</keyword>
<keyword evidence="1" id="KW-0472">Membrane</keyword>
<sequence>MAWFSDVDYAFYSGLFKGIFGVLLILGVYYVIRRVKKSFDNNFDVRVNEAIRIRLENTAIEMPTAPVYQDPMISKAHQPPYATY</sequence>
<keyword evidence="1" id="KW-0812">Transmembrane</keyword>
<proteinExistence type="predicted"/>
<feature type="transmembrane region" description="Helical" evidence="1">
    <location>
        <begin position="12"/>
        <end position="32"/>
    </location>
</feature>
<name>A0A1I8AKA6_9BILA</name>
<evidence type="ECO:0000256" key="1">
    <source>
        <dbReference type="SAM" id="Phobius"/>
    </source>
</evidence>
<evidence type="ECO:0000313" key="2">
    <source>
        <dbReference type="Proteomes" id="UP000095287"/>
    </source>
</evidence>
<reference evidence="3" key="1">
    <citation type="submission" date="2016-11" db="UniProtKB">
        <authorList>
            <consortium name="WormBaseParasite"/>
        </authorList>
    </citation>
    <scope>IDENTIFICATION</scope>
</reference>
<dbReference type="AlphaFoldDB" id="A0A1I8AKA6"/>
<protein>
    <submittedName>
        <fullName evidence="3">Copper transporter</fullName>
    </submittedName>
</protein>
<dbReference type="WBParaSite" id="L893_g6481.t1">
    <property type="protein sequence ID" value="L893_g6481.t1"/>
    <property type="gene ID" value="L893_g6481"/>
</dbReference>
<organism evidence="2 3">
    <name type="scientific">Steinernema glaseri</name>
    <dbReference type="NCBI Taxonomy" id="37863"/>
    <lineage>
        <taxon>Eukaryota</taxon>
        <taxon>Metazoa</taxon>
        <taxon>Ecdysozoa</taxon>
        <taxon>Nematoda</taxon>
        <taxon>Chromadorea</taxon>
        <taxon>Rhabditida</taxon>
        <taxon>Tylenchina</taxon>
        <taxon>Panagrolaimomorpha</taxon>
        <taxon>Strongyloidoidea</taxon>
        <taxon>Steinernematidae</taxon>
        <taxon>Steinernema</taxon>
    </lineage>
</organism>